<reference evidence="1" key="1">
    <citation type="journal article" date="2017" name="Nature">
        <title>The sunflower genome provides insights into oil metabolism, flowering and Asterid evolution.</title>
        <authorList>
            <person name="Badouin H."/>
            <person name="Gouzy J."/>
            <person name="Grassa C.J."/>
            <person name="Murat F."/>
            <person name="Staton S.E."/>
            <person name="Cottret L."/>
            <person name="Lelandais-Briere C."/>
            <person name="Owens G.L."/>
            <person name="Carrere S."/>
            <person name="Mayjonade B."/>
            <person name="Legrand L."/>
            <person name="Gill N."/>
            <person name="Kane N.C."/>
            <person name="Bowers J.E."/>
            <person name="Hubner S."/>
            <person name="Bellec A."/>
            <person name="Berard A."/>
            <person name="Berges H."/>
            <person name="Blanchet N."/>
            <person name="Boniface M.C."/>
            <person name="Brunel D."/>
            <person name="Catrice O."/>
            <person name="Chaidir N."/>
            <person name="Claudel C."/>
            <person name="Donnadieu C."/>
            <person name="Faraut T."/>
            <person name="Fievet G."/>
            <person name="Helmstetter N."/>
            <person name="King M."/>
            <person name="Knapp S.J."/>
            <person name="Lai Z."/>
            <person name="Le Paslier M.C."/>
            <person name="Lippi Y."/>
            <person name="Lorenzon L."/>
            <person name="Mandel J.R."/>
            <person name="Marage G."/>
            <person name="Marchand G."/>
            <person name="Marquand E."/>
            <person name="Bret-Mestries E."/>
            <person name="Morien E."/>
            <person name="Nambeesan S."/>
            <person name="Nguyen T."/>
            <person name="Pegot-Espagnet P."/>
            <person name="Pouilly N."/>
            <person name="Raftis F."/>
            <person name="Sallet E."/>
            <person name="Schiex T."/>
            <person name="Thomas J."/>
            <person name="Vandecasteele C."/>
            <person name="Vares D."/>
            <person name="Vear F."/>
            <person name="Vautrin S."/>
            <person name="Crespi M."/>
            <person name="Mangin B."/>
            <person name="Burke J.M."/>
            <person name="Salse J."/>
            <person name="Munos S."/>
            <person name="Vincourt P."/>
            <person name="Rieseberg L.H."/>
            <person name="Langlade N.B."/>
        </authorList>
    </citation>
    <scope>NUCLEOTIDE SEQUENCE</scope>
    <source>
        <tissue evidence="1">Leaves</tissue>
    </source>
</reference>
<dbReference type="Gramene" id="mRNA:HanXRQr2_Chr04g0179481">
    <property type="protein sequence ID" value="CDS:HanXRQr2_Chr04g0179481.1"/>
    <property type="gene ID" value="HanXRQr2_Chr04g0179481"/>
</dbReference>
<gene>
    <name evidence="1" type="ORF">HanXRQr2_Chr04g0179481</name>
</gene>
<name>A0A9K3NS98_HELAN</name>
<evidence type="ECO:0000313" key="1">
    <source>
        <dbReference type="EMBL" id="KAF5811267.1"/>
    </source>
</evidence>
<dbReference type="AlphaFoldDB" id="A0A9K3NS98"/>
<keyword evidence="2" id="KW-1185">Reference proteome</keyword>
<protein>
    <submittedName>
        <fullName evidence="1">Uncharacterized protein</fullName>
    </submittedName>
</protein>
<dbReference type="Proteomes" id="UP000215914">
    <property type="component" value="Unassembled WGS sequence"/>
</dbReference>
<reference evidence="1" key="2">
    <citation type="submission" date="2020-06" db="EMBL/GenBank/DDBJ databases">
        <title>Helianthus annuus Genome sequencing and assembly Release 2.</title>
        <authorList>
            <person name="Gouzy J."/>
            <person name="Langlade N."/>
            <person name="Munos S."/>
        </authorList>
    </citation>
    <scope>NUCLEOTIDE SEQUENCE</scope>
    <source>
        <tissue evidence="1">Leaves</tissue>
    </source>
</reference>
<dbReference type="EMBL" id="MNCJ02000319">
    <property type="protein sequence ID" value="KAF5811267.1"/>
    <property type="molecule type" value="Genomic_DNA"/>
</dbReference>
<proteinExistence type="predicted"/>
<evidence type="ECO:0000313" key="2">
    <source>
        <dbReference type="Proteomes" id="UP000215914"/>
    </source>
</evidence>
<accession>A0A9K3NS98</accession>
<organism evidence="1 2">
    <name type="scientific">Helianthus annuus</name>
    <name type="common">Common sunflower</name>
    <dbReference type="NCBI Taxonomy" id="4232"/>
    <lineage>
        <taxon>Eukaryota</taxon>
        <taxon>Viridiplantae</taxon>
        <taxon>Streptophyta</taxon>
        <taxon>Embryophyta</taxon>
        <taxon>Tracheophyta</taxon>
        <taxon>Spermatophyta</taxon>
        <taxon>Magnoliopsida</taxon>
        <taxon>eudicotyledons</taxon>
        <taxon>Gunneridae</taxon>
        <taxon>Pentapetalae</taxon>
        <taxon>asterids</taxon>
        <taxon>campanulids</taxon>
        <taxon>Asterales</taxon>
        <taxon>Asteraceae</taxon>
        <taxon>Asteroideae</taxon>
        <taxon>Heliantheae alliance</taxon>
        <taxon>Heliantheae</taxon>
        <taxon>Helianthus</taxon>
    </lineage>
</organism>
<comment type="caution">
    <text evidence="1">The sequence shown here is derived from an EMBL/GenBank/DDBJ whole genome shotgun (WGS) entry which is preliminary data.</text>
</comment>
<sequence length="52" mass="6020">MINPIPLRLALKLFQKFLYDAYDMLETISNFTKIPSNLSSDSVKDEVILFIL</sequence>